<dbReference type="Gene3D" id="3.90.180.10">
    <property type="entry name" value="Medium-chain alcohol dehydrogenases, catalytic domain"/>
    <property type="match status" value="1"/>
</dbReference>
<dbReference type="InterPro" id="IPR013149">
    <property type="entry name" value="ADH-like_C"/>
</dbReference>
<evidence type="ECO:0000256" key="1">
    <source>
        <dbReference type="ARBA" id="ARBA00023002"/>
    </source>
</evidence>
<protein>
    <submittedName>
        <fullName evidence="4">Alcohol dehydrogenase GroES domain protein</fullName>
        <ecNumber evidence="4">1.1.1.103</ecNumber>
    </submittedName>
</protein>
<dbReference type="EC" id="1.1.1.103" evidence="4"/>
<dbReference type="EMBL" id="CAJRAY010000043">
    <property type="protein sequence ID" value="CAG5086145.1"/>
    <property type="molecule type" value="Genomic_DNA"/>
</dbReference>
<evidence type="ECO:0000313" key="4">
    <source>
        <dbReference type="EMBL" id="CAG5086145.1"/>
    </source>
</evidence>
<dbReference type="PANTHER" id="PTHR43401">
    <property type="entry name" value="L-THREONINE 3-DEHYDROGENASE"/>
    <property type="match status" value="1"/>
</dbReference>
<dbReference type="RefSeq" id="WP_213484434.1">
    <property type="nucleotide sequence ID" value="NZ_CAJRAY010000043.1"/>
</dbReference>
<dbReference type="Pfam" id="PF00107">
    <property type="entry name" value="ADH_zinc_N"/>
    <property type="match status" value="1"/>
</dbReference>
<accession>A0ABM8V429</accession>
<dbReference type="InterPro" id="IPR050129">
    <property type="entry name" value="Zn_alcohol_dh"/>
</dbReference>
<organism evidence="4 5">
    <name type="scientific">Thermobacillus xylanilyticus</name>
    <dbReference type="NCBI Taxonomy" id="76633"/>
    <lineage>
        <taxon>Bacteria</taxon>
        <taxon>Bacillati</taxon>
        <taxon>Bacillota</taxon>
        <taxon>Bacilli</taxon>
        <taxon>Bacillales</taxon>
        <taxon>Paenibacillaceae</taxon>
        <taxon>Thermobacillus</taxon>
    </lineage>
</organism>
<dbReference type="InterPro" id="IPR011032">
    <property type="entry name" value="GroES-like_sf"/>
</dbReference>
<gene>
    <name evidence="4" type="primary">txxe 1995</name>
    <name evidence="4" type="ORF">TXXE_09590</name>
</gene>
<dbReference type="Proteomes" id="UP000681526">
    <property type="component" value="Unassembled WGS sequence"/>
</dbReference>
<evidence type="ECO:0000259" key="2">
    <source>
        <dbReference type="Pfam" id="PF00107"/>
    </source>
</evidence>
<dbReference type="Pfam" id="PF08240">
    <property type="entry name" value="ADH_N"/>
    <property type="match status" value="1"/>
</dbReference>
<dbReference type="GO" id="GO:0008743">
    <property type="term" value="F:L-threonine 3-dehydrogenase activity"/>
    <property type="evidence" value="ECO:0007669"/>
    <property type="project" value="UniProtKB-EC"/>
</dbReference>
<name>A0ABM8V429_THEXY</name>
<evidence type="ECO:0000313" key="5">
    <source>
        <dbReference type="Proteomes" id="UP000681526"/>
    </source>
</evidence>
<dbReference type="CDD" id="cd08261">
    <property type="entry name" value="Zn_ADH7"/>
    <property type="match status" value="1"/>
</dbReference>
<dbReference type="Gene3D" id="3.40.50.720">
    <property type="entry name" value="NAD(P)-binding Rossmann-like Domain"/>
    <property type="match status" value="1"/>
</dbReference>
<comment type="caution">
    <text evidence="4">The sequence shown here is derived from an EMBL/GenBank/DDBJ whole genome shotgun (WGS) entry which is preliminary data.</text>
</comment>
<dbReference type="PANTHER" id="PTHR43401:SF3">
    <property type="entry name" value="L-GALACTONATE-5-DEHYDROGENASE"/>
    <property type="match status" value="1"/>
</dbReference>
<proteinExistence type="predicted"/>
<reference evidence="4 5" key="1">
    <citation type="submission" date="2021-04" db="EMBL/GenBank/DDBJ databases">
        <authorList>
            <person name="Rakotoarivonina H."/>
        </authorList>
    </citation>
    <scope>NUCLEOTIDE SEQUENCE [LARGE SCALE GENOMIC DNA]</scope>
    <source>
        <strain evidence="4 5">XE</strain>
    </source>
</reference>
<feature type="domain" description="Alcohol dehydrogenase-like N-terminal" evidence="3">
    <location>
        <begin position="24"/>
        <end position="132"/>
    </location>
</feature>
<dbReference type="SUPFAM" id="SSF50129">
    <property type="entry name" value="GroES-like"/>
    <property type="match status" value="1"/>
</dbReference>
<evidence type="ECO:0000259" key="3">
    <source>
        <dbReference type="Pfam" id="PF08240"/>
    </source>
</evidence>
<dbReference type="SUPFAM" id="SSF51735">
    <property type="entry name" value="NAD(P)-binding Rossmann-fold domains"/>
    <property type="match status" value="1"/>
</dbReference>
<dbReference type="InterPro" id="IPR013154">
    <property type="entry name" value="ADH-like_N"/>
</dbReference>
<feature type="domain" description="Alcohol dehydrogenase-like C-terminal" evidence="2">
    <location>
        <begin position="171"/>
        <end position="297"/>
    </location>
</feature>
<keyword evidence="5" id="KW-1185">Reference proteome</keyword>
<keyword evidence="1 4" id="KW-0560">Oxidoreductase</keyword>
<sequence>MRGIVCEEIGVFRLRDDLPEPAAGPGEAVVRIRRVGICGTDMHAFKGNQPYFTYPRILGHELAGTIEWIGGNEAGLKEGDQVAIMPYLHCGTCIACRRGRTNCCAGLRVLGVHTDGGMRERITVPVTHLIKTDGLTLDQTAVLEPLAIGAHAVRRSGAGSGETALVIGAGPIGLGAAAFARLAGARVIVMDVNDDRLAFARSWADADQVVNALDHPMKRIAELTDGDLPTIVLDATGNARSMMDALGYLAHGGTLVYVGLVKNDIAFPHPDFHKRETTLMGSRNATREDFEHVLDAVRRGAIDADRYITHRAPFDAMIDAFDGWLRPESNVIKAMVEWP</sequence>
<dbReference type="InterPro" id="IPR036291">
    <property type="entry name" value="NAD(P)-bd_dom_sf"/>
</dbReference>